<dbReference type="PANTHER" id="PTHR35936:SF17">
    <property type="entry name" value="ARGININE-BINDING EXTRACELLULAR PROTEIN ARTP"/>
    <property type="match status" value="1"/>
</dbReference>
<evidence type="ECO:0000313" key="3">
    <source>
        <dbReference type="EMBL" id="GJA62961.1"/>
    </source>
</evidence>
<evidence type="ECO:0000256" key="2">
    <source>
        <dbReference type="ARBA" id="ARBA00022729"/>
    </source>
</evidence>
<dbReference type="PANTHER" id="PTHR35936">
    <property type="entry name" value="MEMBRANE-BOUND LYTIC MUREIN TRANSGLYCOSYLASE F"/>
    <property type="match status" value="1"/>
</dbReference>
<dbReference type="CDD" id="cd13703">
    <property type="entry name" value="PBP2_HisJ_LAO"/>
    <property type="match status" value="1"/>
</dbReference>
<evidence type="ECO:0000256" key="1">
    <source>
        <dbReference type="ARBA" id="ARBA00010333"/>
    </source>
</evidence>
<protein>
    <submittedName>
        <fullName evidence="3">ABC transporter substrate-binding protein</fullName>
    </submittedName>
</protein>
<dbReference type="Gene3D" id="3.40.190.10">
    <property type="entry name" value="Periplasmic binding protein-like II"/>
    <property type="match status" value="2"/>
</dbReference>
<proteinExistence type="inferred from homology"/>
<accession>A0A7I8HVM6</accession>
<name>A0A7I8HVM6_AERCA</name>
<keyword evidence="2" id="KW-0732">Signal</keyword>
<dbReference type="Proteomes" id="UP000886934">
    <property type="component" value="Unassembled WGS sequence"/>
</dbReference>
<dbReference type="AlphaFoldDB" id="A0A7I8HVM6"/>
<dbReference type="SMART" id="SM00062">
    <property type="entry name" value="PBPb"/>
    <property type="match status" value="1"/>
</dbReference>
<organism evidence="3 4">
    <name type="scientific">Aeromonas caviae</name>
    <name type="common">Aeromonas punctata</name>
    <dbReference type="NCBI Taxonomy" id="648"/>
    <lineage>
        <taxon>Bacteria</taxon>
        <taxon>Pseudomonadati</taxon>
        <taxon>Pseudomonadota</taxon>
        <taxon>Gammaproteobacteria</taxon>
        <taxon>Aeromonadales</taxon>
        <taxon>Aeromonadaceae</taxon>
        <taxon>Aeromonas</taxon>
    </lineage>
</organism>
<evidence type="ECO:0000313" key="4">
    <source>
        <dbReference type="Proteomes" id="UP000886934"/>
    </source>
</evidence>
<dbReference type="SUPFAM" id="SSF53850">
    <property type="entry name" value="Periplasmic binding protein-like II"/>
    <property type="match status" value="1"/>
</dbReference>
<sequence length="265" mass="29394">MTPHFKGLTMKLNTLMMLMALATAGQAAAKPLVIATDATYPPFEMVDSSGKLGGFEVDLAYALCAAMKTECEVINQPWDALLPGLQVRKYDAIMSSMNITDERRQKVDFSQVYYMMQNRFVGRSDKAADFADDPAHFKGKVIAVQEGTPQDNFVTARYGEVAKIKRYVNAQSPMLDLQSGRADYTFGNMVQLKVGFLDKEMGKQFAFVGPQFNGTQDKILGEGVAVALRKHDDKLKARFDAAIESVKADGTFNTLLKKYQLEDLL</sequence>
<dbReference type="EMBL" id="BPNN01000018">
    <property type="protein sequence ID" value="GJA62961.1"/>
    <property type="molecule type" value="Genomic_DNA"/>
</dbReference>
<comment type="caution">
    <text evidence="3">The sequence shown here is derived from an EMBL/GenBank/DDBJ whole genome shotgun (WGS) entry which is preliminary data.</text>
</comment>
<gene>
    <name evidence="3" type="ORF">KAM351_15720</name>
</gene>
<dbReference type="Pfam" id="PF00497">
    <property type="entry name" value="SBP_bac_3"/>
    <property type="match status" value="1"/>
</dbReference>
<comment type="similarity">
    <text evidence="1">Belongs to the bacterial solute-binding protein 3 family.</text>
</comment>
<dbReference type="InterPro" id="IPR001638">
    <property type="entry name" value="Solute-binding_3/MltF_N"/>
</dbReference>
<reference evidence="3" key="1">
    <citation type="submission" date="2021-07" db="EMBL/GenBank/DDBJ databases">
        <title>Draft genome sequence of carbapenem-resistant Aeromonas spp. in Japan.</title>
        <authorList>
            <person name="Maehana S."/>
            <person name="Suzuki M."/>
            <person name="Kitasato H."/>
        </authorList>
    </citation>
    <scope>NUCLEOTIDE SEQUENCE</scope>
    <source>
        <strain evidence="3">KAM351</strain>
    </source>
</reference>